<dbReference type="Gene3D" id="1.10.10.10">
    <property type="entry name" value="Winged helix-like DNA-binding domain superfamily/Winged helix DNA-binding domain"/>
    <property type="match status" value="1"/>
</dbReference>
<feature type="domain" description="OmpR/PhoB-type" evidence="9">
    <location>
        <begin position="123"/>
        <end position="220"/>
    </location>
</feature>
<evidence type="ECO:0000256" key="5">
    <source>
        <dbReference type="ARBA" id="ARBA00023163"/>
    </source>
</evidence>
<evidence type="ECO:0000256" key="2">
    <source>
        <dbReference type="ARBA" id="ARBA00023012"/>
    </source>
</evidence>
<evidence type="ECO:0000259" key="9">
    <source>
        <dbReference type="PROSITE" id="PS51755"/>
    </source>
</evidence>
<dbReference type="RefSeq" id="WP_078320660.1">
    <property type="nucleotide sequence ID" value="NZ_FXTS01000010.1"/>
</dbReference>
<reference evidence="10" key="1">
    <citation type="submission" date="2017-02" db="EMBL/GenBank/DDBJ databases">
        <title>Draft Genome Sequence of the Salt Water Bacterium Oceanospirillum linum ATCC 11336.</title>
        <authorList>
            <person name="Trachtenberg A.M."/>
            <person name="Carney J.G."/>
            <person name="Linnane J.D."/>
            <person name="Rheaume B.A."/>
            <person name="Pitts N.L."/>
            <person name="Mykles D.L."/>
            <person name="Maclea K.S."/>
        </authorList>
    </citation>
    <scope>NUCLEOTIDE SEQUENCE [LARGE SCALE GENOMIC DNA]</scope>
    <source>
        <strain evidence="10">ATCC 11336</strain>
    </source>
</reference>
<dbReference type="SUPFAM" id="SSF46894">
    <property type="entry name" value="C-terminal effector domain of the bipartite response regulators"/>
    <property type="match status" value="1"/>
</dbReference>
<dbReference type="InterPro" id="IPR036388">
    <property type="entry name" value="WH-like_DNA-bd_sf"/>
</dbReference>
<keyword evidence="3" id="KW-0805">Transcription regulation</keyword>
<dbReference type="PROSITE" id="PS50110">
    <property type="entry name" value="RESPONSE_REGULATORY"/>
    <property type="match status" value="1"/>
</dbReference>
<dbReference type="InterPro" id="IPR016032">
    <property type="entry name" value="Sig_transdc_resp-reg_C-effctor"/>
</dbReference>
<dbReference type="GO" id="GO:0005829">
    <property type="term" value="C:cytosol"/>
    <property type="evidence" value="ECO:0007669"/>
    <property type="project" value="TreeGrafter"/>
</dbReference>
<dbReference type="InterPro" id="IPR001789">
    <property type="entry name" value="Sig_transdc_resp-reg_receiver"/>
</dbReference>
<dbReference type="Proteomes" id="UP000190064">
    <property type="component" value="Unassembled WGS sequence"/>
</dbReference>
<dbReference type="InterPro" id="IPR011006">
    <property type="entry name" value="CheY-like_superfamily"/>
</dbReference>
<keyword evidence="4 7" id="KW-0238">DNA-binding</keyword>
<evidence type="ECO:0000313" key="10">
    <source>
        <dbReference type="EMBL" id="OOV86081.1"/>
    </source>
</evidence>
<evidence type="ECO:0000259" key="8">
    <source>
        <dbReference type="PROSITE" id="PS50110"/>
    </source>
</evidence>
<evidence type="ECO:0000256" key="6">
    <source>
        <dbReference type="PROSITE-ProRule" id="PRU00169"/>
    </source>
</evidence>
<comment type="caution">
    <text evidence="10">The sequence shown here is derived from an EMBL/GenBank/DDBJ whole genome shotgun (WGS) entry which is preliminary data.</text>
</comment>
<feature type="modified residue" description="4-aspartylphosphate" evidence="6">
    <location>
        <position position="51"/>
    </location>
</feature>
<sequence>MLILLIEDNRALAAHIIEYLELENVECDYTERGDQGLELAQQQSFDMIILDLNLPGLDGLSVCQQLREAGNQTPILMLTARDSLENKLQGFNLGADDYLTKPFDLPELAVRIKALTRRAVPQQSRLQLADLTLDLSLREASRQGQRLNLHPIGWDLLVALAKASPAPVSRRELERVIWQDAPPDSDALKSHLYQLRKVVNKPFATPLLHTLRNVGVVLRDNFDDQE</sequence>
<dbReference type="Pfam" id="PF00072">
    <property type="entry name" value="Response_reg"/>
    <property type="match status" value="1"/>
</dbReference>
<dbReference type="GO" id="GO:0032993">
    <property type="term" value="C:protein-DNA complex"/>
    <property type="evidence" value="ECO:0007669"/>
    <property type="project" value="TreeGrafter"/>
</dbReference>
<name>A0A1T1H891_OCELI</name>
<dbReference type="SMART" id="SM00862">
    <property type="entry name" value="Trans_reg_C"/>
    <property type="match status" value="1"/>
</dbReference>
<keyword evidence="1 6" id="KW-0597">Phosphoprotein</keyword>
<dbReference type="PANTHER" id="PTHR48111:SF22">
    <property type="entry name" value="REGULATOR OF RPOS"/>
    <property type="match status" value="1"/>
</dbReference>
<feature type="DNA-binding region" description="OmpR/PhoB-type" evidence="7">
    <location>
        <begin position="123"/>
        <end position="220"/>
    </location>
</feature>
<dbReference type="SMART" id="SM00448">
    <property type="entry name" value="REC"/>
    <property type="match status" value="1"/>
</dbReference>
<evidence type="ECO:0000256" key="3">
    <source>
        <dbReference type="ARBA" id="ARBA00023015"/>
    </source>
</evidence>
<evidence type="ECO:0000256" key="7">
    <source>
        <dbReference type="PROSITE-ProRule" id="PRU01091"/>
    </source>
</evidence>
<gene>
    <name evidence="10" type="ORF">BTA35_0215190</name>
</gene>
<feature type="domain" description="Response regulatory" evidence="8">
    <location>
        <begin position="2"/>
        <end position="116"/>
    </location>
</feature>
<dbReference type="SUPFAM" id="SSF52172">
    <property type="entry name" value="CheY-like"/>
    <property type="match status" value="1"/>
</dbReference>
<protein>
    <submittedName>
        <fullName evidence="10">Two-component system response regulator</fullName>
    </submittedName>
</protein>
<proteinExistence type="predicted"/>
<evidence type="ECO:0000313" key="11">
    <source>
        <dbReference type="Proteomes" id="UP000190064"/>
    </source>
</evidence>
<evidence type="ECO:0000256" key="4">
    <source>
        <dbReference type="ARBA" id="ARBA00023125"/>
    </source>
</evidence>
<dbReference type="CDD" id="cd17624">
    <property type="entry name" value="REC_OmpR_PmrA-like"/>
    <property type="match status" value="1"/>
</dbReference>
<dbReference type="Pfam" id="PF00486">
    <property type="entry name" value="Trans_reg_C"/>
    <property type="match status" value="1"/>
</dbReference>
<organism evidence="10 11">
    <name type="scientific">Oceanospirillum linum</name>
    <dbReference type="NCBI Taxonomy" id="966"/>
    <lineage>
        <taxon>Bacteria</taxon>
        <taxon>Pseudomonadati</taxon>
        <taxon>Pseudomonadota</taxon>
        <taxon>Gammaproteobacteria</taxon>
        <taxon>Oceanospirillales</taxon>
        <taxon>Oceanospirillaceae</taxon>
        <taxon>Oceanospirillum</taxon>
    </lineage>
</organism>
<keyword evidence="2" id="KW-0902">Two-component regulatory system</keyword>
<keyword evidence="5" id="KW-0804">Transcription</keyword>
<dbReference type="InterPro" id="IPR001867">
    <property type="entry name" value="OmpR/PhoB-type_DNA-bd"/>
</dbReference>
<dbReference type="Gene3D" id="3.40.50.2300">
    <property type="match status" value="1"/>
</dbReference>
<dbReference type="PROSITE" id="PS51755">
    <property type="entry name" value="OMPR_PHOB"/>
    <property type="match status" value="1"/>
</dbReference>
<dbReference type="CDD" id="cd00383">
    <property type="entry name" value="trans_reg_C"/>
    <property type="match status" value="1"/>
</dbReference>
<dbReference type="EMBL" id="MTSD02000009">
    <property type="protein sequence ID" value="OOV86081.1"/>
    <property type="molecule type" value="Genomic_DNA"/>
</dbReference>
<dbReference type="PANTHER" id="PTHR48111">
    <property type="entry name" value="REGULATOR OF RPOS"/>
    <property type="match status" value="1"/>
</dbReference>
<dbReference type="GO" id="GO:0000976">
    <property type="term" value="F:transcription cis-regulatory region binding"/>
    <property type="evidence" value="ECO:0007669"/>
    <property type="project" value="TreeGrafter"/>
</dbReference>
<dbReference type="GO" id="GO:0006355">
    <property type="term" value="P:regulation of DNA-templated transcription"/>
    <property type="evidence" value="ECO:0007669"/>
    <property type="project" value="InterPro"/>
</dbReference>
<dbReference type="InterPro" id="IPR039420">
    <property type="entry name" value="WalR-like"/>
</dbReference>
<accession>A0A1T1H891</accession>
<evidence type="ECO:0000256" key="1">
    <source>
        <dbReference type="ARBA" id="ARBA00022553"/>
    </source>
</evidence>
<keyword evidence="11" id="KW-1185">Reference proteome</keyword>
<dbReference type="Gene3D" id="6.10.250.690">
    <property type="match status" value="1"/>
</dbReference>
<dbReference type="FunFam" id="3.40.50.2300:FF:000001">
    <property type="entry name" value="DNA-binding response regulator PhoB"/>
    <property type="match status" value="1"/>
</dbReference>
<dbReference type="AlphaFoldDB" id="A0A1T1H891"/>
<dbReference type="STRING" id="966.BTA35_0215190"/>
<dbReference type="GO" id="GO:0000156">
    <property type="term" value="F:phosphorelay response regulator activity"/>
    <property type="evidence" value="ECO:0007669"/>
    <property type="project" value="TreeGrafter"/>
</dbReference>